<dbReference type="Gene3D" id="3.90.1150.10">
    <property type="entry name" value="Aspartate Aminotransferase, domain 1"/>
    <property type="match status" value="1"/>
</dbReference>
<evidence type="ECO:0000256" key="4">
    <source>
        <dbReference type="ARBA" id="ARBA00022576"/>
    </source>
</evidence>
<comment type="caution">
    <text evidence="10">The sequence shown here is derived from an EMBL/GenBank/DDBJ whole genome shotgun (WGS) entry which is preliminary data.</text>
</comment>
<evidence type="ECO:0000259" key="9">
    <source>
        <dbReference type="Pfam" id="PF00155"/>
    </source>
</evidence>
<dbReference type="InterPro" id="IPR004839">
    <property type="entry name" value="Aminotransferase_I/II_large"/>
</dbReference>
<dbReference type="EMBL" id="QJTK01000011">
    <property type="protein sequence ID" value="PYF08758.1"/>
    <property type="molecule type" value="Genomic_DNA"/>
</dbReference>
<keyword evidence="11" id="KW-1185">Reference proteome</keyword>
<evidence type="ECO:0000256" key="5">
    <source>
        <dbReference type="ARBA" id="ARBA00022679"/>
    </source>
</evidence>
<dbReference type="GO" id="GO:0004069">
    <property type="term" value="F:L-aspartate:2-oxoglutarate aminotransferase activity"/>
    <property type="evidence" value="ECO:0007669"/>
    <property type="project" value="UniProtKB-EC"/>
</dbReference>
<evidence type="ECO:0000256" key="7">
    <source>
        <dbReference type="ARBA" id="ARBA00049185"/>
    </source>
</evidence>
<evidence type="ECO:0000313" key="11">
    <source>
        <dbReference type="Proteomes" id="UP000247727"/>
    </source>
</evidence>
<evidence type="ECO:0000256" key="1">
    <source>
        <dbReference type="ARBA" id="ARBA00001933"/>
    </source>
</evidence>
<dbReference type="InterPro" id="IPR015421">
    <property type="entry name" value="PyrdxlP-dep_Trfase_major"/>
</dbReference>
<evidence type="ECO:0000256" key="8">
    <source>
        <dbReference type="RuleBase" id="RU000481"/>
    </source>
</evidence>
<comment type="subunit">
    <text evidence="3">Homodimer.</text>
</comment>
<keyword evidence="6" id="KW-0663">Pyridoxal phosphate</keyword>
<evidence type="ECO:0000313" key="10">
    <source>
        <dbReference type="EMBL" id="PYF08758.1"/>
    </source>
</evidence>
<dbReference type="SUPFAM" id="SSF53383">
    <property type="entry name" value="PLP-dependent transferases"/>
    <property type="match status" value="1"/>
</dbReference>
<organism evidence="10 11">
    <name type="scientific">Rhodobacter viridis</name>
    <dbReference type="NCBI Taxonomy" id="1054202"/>
    <lineage>
        <taxon>Bacteria</taxon>
        <taxon>Pseudomonadati</taxon>
        <taxon>Pseudomonadota</taxon>
        <taxon>Alphaproteobacteria</taxon>
        <taxon>Rhodobacterales</taxon>
        <taxon>Rhodobacter group</taxon>
        <taxon>Rhodobacter</taxon>
    </lineage>
</organism>
<dbReference type="GO" id="GO:0030170">
    <property type="term" value="F:pyridoxal phosphate binding"/>
    <property type="evidence" value="ECO:0007669"/>
    <property type="project" value="InterPro"/>
</dbReference>
<dbReference type="InterPro" id="IPR004838">
    <property type="entry name" value="NHTrfase_class1_PyrdxlP-BS"/>
</dbReference>
<sequence length="411" mass="43832">MTLQDQTGVAFRPAERIATLGVSEILQIGAKAAAMKRAGRPVIILGAGEPDFDTPEHVKQAAAEAMARGETKYTALDGTPALKAAIVEKFKRENGLDYTVAEITVATGAKQVLYNAMMATLDPGDEVIIPTPCWTSYFDIVRIAGGVPVAVPCDGAQGFRLQPEALAAAITPKTHWLMLNSPSNPTGAAYAEADYRPLLEVLRAHPQVWLMVDDMYEHICYEGFRFTTPAALEPRLKGRILTVNGVSKAYAMTGWRIGYAGGPEALIKAMAVVQSQSTSCPCSISQAAALAALTGPQDLLPERAADFQRRRDLVVAGLNAIPGITCRLPEGAFYTFADCSGLIGATTPEGGTIASDRDFCAWLLETAEVAMVPGAAFGLSPYFRISYATSEAELREALARITAACARLTRD</sequence>
<dbReference type="GO" id="GO:0006520">
    <property type="term" value="P:amino acid metabolic process"/>
    <property type="evidence" value="ECO:0007669"/>
    <property type="project" value="InterPro"/>
</dbReference>
<evidence type="ECO:0000256" key="2">
    <source>
        <dbReference type="ARBA" id="ARBA00007441"/>
    </source>
</evidence>
<dbReference type="RefSeq" id="WP_110806408.1">
    <property type="nucleotide sequence ID" value="NZ_QJTK01000011.1"/>
</dbReference>
<reference evidence="10 11" key="1">
    <citation type="submission" date="2018-06" db="EMBL/GenBank/DDBJ databases">
        <title>Genomic Encyclopedia of Type Strains, Phase III (KMG-III): the genomes of soil and plant-associated and newly described type strains.</title>
        <authorList>
            <person name="Whitman W."/>
        </authorList>
    </citation>
    <scope>NUCLEOTIDE SEQUENCE [LARGE SCALE GENOMIC DNA]</scope>
    <source>
        <strain evidence="10 11">JA737</strain>
    </source>
</reference>
<comment type="cofactor">
    <cofactor evidence="1 8">
        <name>pyridoxal 5'-phosphate</name>
        <dbReference type="ChEBI" id="CHEBI:597326"/>
    </cofactor>
</comment>
<dbReference type="InterPro" id="IPR050596">
    <property type="entry name" value="AspAT/PAT-like"/>
</dbReference>
<dbReference type="InterPro" id="IPR015422">
    <property type="entry name" value="PyrdxlP-dep_Trfase_small"/>
</dbReference>
<dbReference type="OrthoDB" id="9763453at2"/>
<evidence type="ECO:0000256" key="3">
    <source>
        <dbReference type="ARBA" id="ARBA00011738"/>
    </source>
</evidence>
<protein>
    <recommendedName>
        <fullName evidence="8">Aminotransferase</fullName>
        <ecNumber evidence="8">2.6.1.-</ecNumber>
    </recommendedName>
</protein>
<dbReference type="AlphaFoldDB" id="A0A318U0K0"/>
<comment type="similarity">
    <text evidence="2 8">Belongs to the class-I pyridoxal-phosphate-dependent aminotransferase family.</text>
</comment>
<dbReference type="InterPro" id="IPR015424">
    <property type="entry name" value="PyrdxlP-dep_Trfase"/>
</dbReference>
<dbReference type="FunFam" id="3.40.640.10:FF:000033">
    <property type="entry name" value="Aspartate aminotransferase"/>
    <property type="match status" value="1"/>
</dbReference>
<keyword evidence="4 8" id="KW-0032">Aminotransferase</keyword>
<dbReference type="Proteomes" id="UP000247727">
    <property type="component" value="Unassembled WGS sequence"/>
</dbReference>
<gene>
    <name evidence="10" type="ORF">C8J30_11187</name>
</gene>
<accession>A0A318U0K0</accession>
<dbReference type="CDD" id="cd00609">
    <property type="entry name" value="AAT_like"/>
    <property type="match status" value="1"/>
</dbReference>
<dbReference type="Gene3D" id="3.40.640.10">
    <property type="entry name" value="Type I PLP-dependent aspartate aminotransferase-like (Major domain)"/>
    <property type="match status" value="1"/>
</dbReference>
<dbReference type="PROSITE" id="PS00105">
    <property type="entry name" value="AA_TRANSFER_CLASS_1"/>
    <property type="match status" value="1"/>
</dbReference>
<keyword evidence="5 8" id="KW-0808">Transferase</keyword>
<name>A0A318U0K0_9RHOB</name>
<proteinExistence type="inferred from homology"/>
<dbReference type="PANTHER" id="PTHR46383:SF1">
    <property type="entry name" value="ASPARTATE AMINOTRANSFERASE"/>
    <property type="match status" value="1"/>
</dbReference>
<dbReference type="PANTHER" id="PTHR46383">
    <property type="entry name" value="ASPARTATE AMINOTRANSFERASE"/>
    <property type="match status" value="1"/>
</dbReference>
<dbReference type="Pfam" id="PF00155">
    <property type="entry name" value="Aminotran_1_2"/>
    <property type="match status" value="1"/>
</dbReference>
<evidence type="ECO:0000256" key="6">
    <source>
        <dbReference type="ARBA" id="ARBA00022898"/>
    </source>
</evidence>
<comment type="catalytic activity">
    <reaction evidence="7">
        <text>L-aspartate + 2-oxoglutarate = oxaloacetate + L-glutamate</text>
        <dbReference type="Rhea" id="RHEA:21824"/>
        <dbReference type="ChEBI" id="CHEBI:16452"/>
        <dbReference type="ChEBI" id="CHEBI:16810"/>
        <dbReference type="ChEBI" id="CHEBI:29985"/>
        <dbReference type="ChEBI" id="CHEBI:29991"/>
        <dbReference type="EC" id="2.6.1.1"/>
    </reaction>
</comment>
<dbReference type="EC" id="2.6.1.-" evidence="8"/>
<feature type="domain" description="Aminotransferase class I/classII large" evidence="9">
    <location>
        <begin position="41"/>
        <end position="401"/>
    </location>
</feature>